<dbReference type="GO" id="GO:0005811">
    <property type="term" value="C:lipid droplet"/>
    <property type="evidence" value="ECO:0007669"/>
    <property type="project" value="TreeGrafter"/>
</dbReference>
<keyword evidence="7" id="KW-1185">Reference proteome</keyword>
<dbReference type="Pfam" id="PF00106">
    <property type="entry name" value="adh_short"/>
    <property type="match status" value="1"/>
</dbReference>
<dbReference type="GO" id="GO:0019433">
    <property type="term" value="P:triglyceride catabolic process"/>
    <property type="evidence" value="ECO:0007669"/>
    <property type="project" value="TreeGrafter"/>
</dbReference>
<dbReference type="RefSeq" id="XP_046007038.1">
    <property type="nucleotide sequence ID" value="XM_046151369.1"/>
</dbReference>
<dbReference type="GeneID" id="70180915"/>
<keyword evidence="2" id="KW-0521">NADP</keyword>
<comment type="caution">
    <text evidence="6">The sequence shown here is derived from an EMBL/GenBank/DDBJ whole genome shotgun (WGS) entry which is preliminary data.</text>
</comment>
<dbReference type="PANTHER" id="PTHR44169">
    <property type="entry name" value="NADPH-DEPENDENT 1-ACYLDIHYDROXYACETONE PHOSPHATE REDUCTASE"/>
    <property type="match status" value="1"/>
</dbReference>
<dbReference type="PRINTS" id="PR00081">
    <property type="entry name" value="GDHRDH"/>
</dbReference>
<proteinExistence type="inferred from homology"/>
<dbReference type="OrthoDB" id="2102561at2759"/>
<organism evidence="6 7">
    <name type="scientific">Microdochium trichocladiopsis</name>
    <dbReference type="NCBI Taxonomy" id="1682393"/>
    <lineage>
        <taxon>Eukaryota</taxon>
        <taxon>Fungi</taxon>
        <taxon>Dikarya</taxon>
        <taxon>Ascomycota</taxon>
        <taxon>Pezizomycotina</taxon>
        <taxon>Sordariomycetes</taxon>
        <taxon>Xylariomycetidae</taxon>
        <taxon>Xylariales</taxon>
        <taxon>Microdochiaceae</taxon>
        <taxon>Microdochium</taxon>
    </lineage>
</organism>
<dbReference type="Gene3D" id="3.40.50.720">
    <property type="entry name" value="NAD(P)-binding Rossmann-like Domain"/>
    <property type="match status" value="1"/>
</dbReference>
<reference evidence="6" key="1">
    <citation type="journal article" date="2021" name="Nat. Commun.">
        <title>Genetic determinants of endophytism in the Arabidopsis root mycobiome.</title>
        <authorList>
            <person name="Mesny F."/>
            <person name="Miyauchi S."/>
            <person name="Thiergart T."/>
            <person name="Pickel B."/>
            <person name="Atanasova L."/>
            <person name="Karlsson M."/>
            <person name="Huettel B."/>
            <person name="Barry K.W."/>
            <person name="Haridas S."/>
            <person name="Chen C."/>
            <person name="Bauer D."/>
            <person name="Andreopoulos W."/>
            <person name="Pangilinan J."/>
            <person name="LaButti K."/>
            <person name="Riley R."/>
            <person name="Lipzen A."/>
            <person name="Clum A."/>
            <person name="Drula E."/>
            <person name="Henrissat B."/>
            <person name="Kohler A."/>
            <person name="Grigoriev I.V."/>
            <person name="Martin F.M."/>
            <person name="Hacquard S."/>
        </authorList>
    </citation>
    <scope>NUCLEOTIDE SEQUENCE</scope>
    <source>
        <strain evidence="6">MPI-CAGE-CH-0230</strain>
    </source>
</reference>
<dbReference type="GO" id="GO:0004806">
    <property type="term" value="F:triacylglycerol lipase activity"/>
    <property type="evidence" value="ECO:0007669"/>
    <property type="project" value="TreeGrafter"/>
</dbReference>
<evidence type="ECO:0000256" key="4">
    <source>
        <dbReference type="RuleBase" id="RU000363"/>
    </source>
</evidence>
<dbReference type="GO" id="GO:0006654">
    <property type="term" value="P:phosphatidic acid biosynthetic process"/>
    <property type="evidence" value="ECO:0007669"/>
    <property type="project" value="TreeGrafter"/>
</dbReference>
<evidence type="ECO:0000256" key="2">
    <source>
        <dbReference type="ARBA" id="ARBA00022857"/>
    </source>
</evidence>
<evidence type="ECO:0000256" key="1">
    <source>
        <dbReference type="ARBA" id="ARBA00006484"/>
    </source>
</evidence>
<dbReference type="InterPro" id="IPR002347">
    <property type="entry name" value="SDR_fam"/>
</dbReference>
<accession>A0A9P8XWU9</accession>
<dbReference type="PROSITE" id="PS00061">
    <property type="entry name" value="ADH_SHORT"/>
    <property type="match status" value="1"/>
</dbReference>
<dbReference type="PANTHER" id="PTHR44169:SF6">
    <property type="entry name" value="NADPH-DEPENDENT 1-ACYLDIHYDROXYACETONE PHOSPHATE REDUCTASE"/>
    <property type="match status" value="1"/>
</dbReference>
<dbReference type="EMBL" id="JAGTJQ010000010">
    <property type="protein sequence ID" value="KAH7020837.1"/>
    <property type="molecule type" value="Genomic_DNA"/>
</dbReference>
<evidence type="ECO:0000256" key="3">
    <source>
        <dbReference type="ARBA" id="ARBA00023002"/>
    </source>
</evidence>
<sequence>MPVKKTVLITGCSAGGIGASLALEFHRRGLHVFATARSVDKMSALASAGITCLALDTTSAESIAAAVAQVDKAISGSGVSAGGGRSSSTGGGLDYLINNAGIVHVRPFLDSTMDEIRRVIDTNLVGVMAVTHAFLPMLIRARGVIATIGSINEVFLPPFQTSYNATKAAVHVWSNSLRMELKPLGVRVVTVVTGAVRSKLMENEAERNAGGGGGGHDGKSEPFPEGSYYKPCESWIRDREFLKTAQWQETDAYARDVVAALLKEEPKHTLWKGGMATIAWMVNLLGWEGMMDGVFSNQSRLNQIKV</sequence>
<dbReference type="GO" id="GO:0000140">
    <property type="term" value="F:acylglycerone-phosphate reductase (NADP+) activity"/>
    <property type="evidence" value="ECO:0007669"/>
    <property type="project" value="TreeGrafter"/>
</dbReference>
<evidence type="ECO:0000256" key="5">
    <source>
        <dbReference type="SAM" id="MobiDB-lite"/>
    </source>
</evidence>
<dbReference type="SUPFAM" id="SSF51735">
    <property type="entry name" value="NAD(P)-binding Rossmann-fold domains"/>
    <property type="match status" value="1"/>
</dbReference>
<dbReference type="Proteomes" id="UP000756346">
    <property type="component" value="Unassembled WGS sequence"/>
</dbReference>
<name>A0A9P8XWU9_9PEZI</name>
<dbReference type="PRINTS" id="PR00080">
    <property type="entry name" value="SDRFAMILY"/>
</dbReference>
<feature type="region of interest" description="Disordered" evidence="5">
    <location>
        <begin position="203"/>
        <end position="222"/>
    </location>
</feature>
<keyword evidence="3" id="KW-0560">Oxidoreductase</keyword>
<gene>
    <name evidence="6" type="ORF">B0I36DRAFT_275234</name>
</gene>
<dbReference type="InterPro" id="IPR020904">
    <property type="entry name" value="Sc_DH/Rdtase_CS"/>
</dbReference>
<protein>
    <submittedName>
        <fullName evidence="6">Short-chain dehydrogenase/reductase</fullName>
    </submittedName>
</protein>
<dbReference type="GO" id="GO:0005783">
    <property type="term" value="C:endoplasmic reticulum"/>
    <property type="evidence" value="ECO:0007669"/>
    <property type="project" value="TreeGrafter"/>
</dbReference>
<evidence type="ECO:0000313" key="6">
    <source>
        <dbReference type="EMBL" id="KAH7020837.1"/>
    </source>
</evidence>
<dbReference type="InterPro" id="IPR036291">
    <property type="entry name" value="NAD(P)-bd_dom_sf"/>
</dbReference>
<dbReference type="AlphaFoldDB" id="A0A9P8XWU9"/>
<comment type="similarity">
    <text evidence="1 4">Belongs to the short-chain dehydrogenases/reductases (SDR) family.</text>
</comment>
<evidence type="ECO:0000313" key="7">
    <source>
        <dbReference type="Proteomes" id="UP000756346"/>
    </source>
</evidence>